<proteinExistence type="predicted"/>
<evidence type="ECO:0000313" key="1">
    <source>
        <dbReference type="EMBL" id="MEQ7846161.1"/>
    </source>
</evidence>
<accession>A0ABV1NUH3</accession>
<gene>
    <name evidence="1" type="ORF">V6R90_02645</name>
</gene>
<dbReference type="Proteomes" id="UP001482520">
    <property type="component" value="Unassembled WGS sequence"/>
</dbReference>
<dbReference type="EMBL" id="JBEGDP010000002">
    <property type="protein sequence ID" value="MEQ7846161.1"/>
    <property type="molecule type" value="Genomic_DNA"/>
</dbReference>
<reference evidence="1 2" key="1">
    <citation type="submission" date="2024-02" db="EMBL/GenBank/DDBJ databases">
        <title>Full genome sequence of Nocardioides kribbensis.</title>
        <authorList>
            <person name="Poletto B.L."/>
            <person name="Silva G."/>
            <person name="Galante D."/>
            <person name="Campos K.R."/>
            <person name="Santos M.B.N."/>
            <person name="Sacchi C.T."/>
        </authorList>
    </citation>
    <scope>NUCLEOTIDE SEQUENCE [LARGE SCALE GENOMIC DNA]</scope>
    <source>
        <strain evidence="1 2">O4R</strain>
    </source>
</reference>
<protein>
    <submittedName>
        <fullName evidence="1">Uncharacterized protein</fullName>
    </submittedName>
</protein>
<sequence length="47" mass="5499">MNSQLYVAYGISSTRFRPEREATERRNLGLLLAHRRRVRLGLEPAED</sequence>
<comment type="caution">
    <text evidence="1">The sequence shown here is derived from an EMBL/GenBank/DDBJ whole genome shotgun (WGS) entry which is preliminary data.</text>
</comment>
<dbReference type="RefSeq" id="WP_156697893.1">
    <property type="nucleotide sequence ID" value="NZ_BAAAMM010000007.1"/>
</dbReference>
<keyword evidence="2" id="KW-1185">Reference proteome</keyword>
<name>A0ABV1NUH3_9ACTN</name>
<organism evidence="1 2">
    <name type="scientific">Nocardioides kribbensis</name>
    <dbReference type="NCBI Taxonomy" id="305517"/>
    <lineage>
        <taxon>Bacteria</taxon>
        <taxon>Bacillati</taxon>
        <taxon>Actinomycetota</taxon>
        <taxon>Actinomycetes</taxon>
        <taxon>Propionibacteriales</taxon>
        <taxon>Nocardioidaceae</taxon>
        <taxon>Nocardioides</taxon>
    </lineage>
</organism>
<evidence type="ECO:0000313" key="2">
    <source>
        <dbReference type="Proteomes" id="UP001482520"/>
    </source>
</evidence>